<dbReference type="AlphaFoldDB" id="A0A8S9YEC9"/>
<reference evidence="1" key="1">
    <citation type="submission" date="2019-07" db="EMBL/GenBank/DDBJ databases">
        <title>Annotation for the trematode Paragonimus miyazaki's.</title>
        <authorList>
            <person name="Choi Y.-J."/>
        </authorList>
    </citation>
    <scope>NUCLEOTIDE SEQUENCE</scope>
    <source>
        <strain evidence="1">Japan</strain>
    </source>
</reference>
<name>A0A8S9YEC9_9TREM</name>
<sequence length="152" mass="17218">MCKPEKSSLEKNRDPWTRLWVQPELMRLRRMQRKVLWTTPLGRGLSACLNRSRPTIFRKIMGGSPIVCIGNTSDLLPSVMVTTILPVFRDPSCSGCLLDKRTEDSPLRGNSHSLLFYSVGPSKYSALTILGADATYTVVRSKCFPEIKPYRR</sequence>
<dbReference type="EMBL" id="JTDE01008141">
    <property type="protein sequence ID" value="KAF7235613.1"/>
    <property type="molecule type" value="Genomic_DNA"/>
</dbReference>
<evidence type="ECO:0000313" key="2">
    <source>
        <dbReference type="Proteomes" id="UP000822476"/>
    </source>
</evidence>
<accession>A0A8S9YEC9</accession>
<organism evidence="1 2">
    <name type="scientific">Paragonimus skrjabini miyazakii</name>
    <dbReference type="NCBI Taxonomy" id="59628"/>
    <lineage>
        <taxon>Eukaryota</taxon>
        <taxon>Metazoa</taxon>
        <taxon>Spiralia</taxon>
        <taxon>Lophotrochozoa</taxon>
        <taxon>Platyhelminthes</taxon>
        <taxon>Trematoda</taxon>
        <taxon>Digenea</taxon>
        <taxon>Plagiorchiida</taxon>
        <taxon>Troglotremata</taxon>
        <taxon>Troglotrematidae</taxon>
        <taxon>Paragonimus</taxon>
    </lineage>
</organism>
<comment type="caution">
    <text evidence="1">The sequence shown here is derived from an EMBL/GenBank/DDBJ whole genome shotgun (WGS) entry which is preliminary data.</text>
</comment>
<keyword evidence="2" id="KW-1185">Reference proteome</keyword>
<protein>
    <submittedName>
        <fullName evidence="1">Uncharacterized protein</fullName>
    </submittedName>
</protein>
<dbReference type="Proteomes" id="UP000822476">
    <property type="component" value="Unassembled WGS sequence"/>
</dbReference>
<evidence type="ECO:0000313" key="1">
    <source>
        <dbReference type="EMBL" id="KAF7235613.1"/>
    </source>
</evidence>
<gene>
    <name evidence="1" type="ORF">EG68_11497</name>
</gene>
<proteinExistence type="predicted"/>